<protein>
    <submittedName>
        <fullName evidence="1">Phenylacetate-CoA oxygenase subunit PaaC</fullName>
    </submittedName>
</protein>
<dbReference type="InterPro" id="IPR007814">
    <property type="entry name" value="PaaA_PaaC"/>
</dbReference>
<dbReference type="AlphaFoldDB" id="A0A537J0M7"/>
<dbReference type="Proteomes" id="UP000320048">
    <property type="component" value="Unassembled WGS sequence"/>
</dbReference>
<dbReference type="InterPro" id="IPR052703">
    <property type="entry name" value="Aromatic_CoA_ox/epox"/>
</dbReference>
<dbReference type="SUPFAM" id="SSF47240">
    <property type="entry name" value="Ferritin-like"/>
    <property type="match status" value="1"/>
</dbReference>
<dbReference type="InterPro" id="IPR009078">
    <property type="entry name" value="Ferritin-like_SF"/>
</dbReference>
<dbReference type="EMBL" id="VBAO01000486">
    <property type="protein sequence ID" value="TMI77099.1"/>
    <property type="molecule type" value="Genomic_DNA"/>
</dbReference>
<organism evidence="1 2">
    <name type="scientific">Candidatus Segetimicrobium genomatis</name>
    <dbReference type="NCBI Taxonomy" id="2569760"/>
    <lineage>
        <taxon>Bacteria</taxon>
        <taxon>Bacillati</taxon>
        <taxon>Candidatus Sysuimicrobiota</taxon>
        <taxon>Candidatus Sysuimicrobiia</taxon>
        <taxon>Candidatus Sysuimicrobiales</taxon>
        <taxon>Candidatus Segetimicrobiaceae</taxon>
        <taxon>Candidatus Segetimicrobium</taxon>
    </lineage>
</organism>
<gene>
    <name evidence="1" type="primary">paaC</name>
    <name evidence="1" type="ORF">E6H04_14515</name>
</gene>
<dbReference type="PANTHER" id="PTHR30458:SF0">
    <property type="entry name" value="1,2-PHENYLACETYL-COA EPOXIDASE, SUBUNIT C"/>
    <property type="match status" value="1"/>
</dbReference>
<reference evidence="1 2" key="1">
    <citation type="journal article" date="2019" name="Nat. Microbiol.">
        <title>Mediterranean grassland soil C-N compound turnover is dependent on rainfall and depth, and is mediated by genomically divergent microorganisms.</title>
        <authorList>
            <person name="Diamond S."/>
            <person name="Andeer P.F."/>
            <person name="Li Z."/>
            <person name="Crits-Christoph A."/>
            <person name="Burstein D."/>
            <person name="Anantharaman K."/>
            <person name="Lane K.R."/>
            <person name="Thomas B.C."/>
            <person name="Pan C."/>
            <person name="Northen T.R."/>
            <person name="Banfield J.F."/>
        </authorList>
    </citation>
    <scope>NUCLEOTIDE SEQUENCE [LARGE SCALE GENOMIC DNA]</scope>
    <source>
        <strain evidence="1">NP_7</strain>
    </source>
</reference>
<dbReference type="NCBIfam" id="TIGR02158">
    <property type="entry name" value="PA_CoA_Oxy3"/>
    <property type="match status" value="1"/>
</dbReference>
<proteinExistence type="predicted"/>
<dbReference type="InterPro" id="IPR012347">
    <property type="entry name" value="Ferritin-like"/>
</dbReference>
<dbReference type="InterPro" id="IPR011882">
    <property type="entry name" value="PaaC"/>
</dbReference>
<accession>A0A537J0M7</accession>
<evidence type="ECO:0000313" key="2">
    <source>
        <dbReference type="Proteomes" id="UP000320048"/>
    </source>
</evidence>
<dbReference type="Gene3D" id="1.20.1260.10">
    <property type="match status" value="1"/>
</dbReference>
<dbReference type="GO" id="GO:0005829">
    <property type="term" value="C:cytosol"/>
    <property type="evidence" value="ECO:0007669"/>
    <property type="project" value="TreeGrafter"/>
</dbReference>
<sequence length="260" mass="28521">MAGALAAIADASTRAGFREWLLRVADDELIIGHRHSEWTGFGPDIESDVAFSSIAQEEVGHARAFYAQITAGEGDDEDHLAFARLPGEYRHAVLVERENGGWEWSIVRLVLYERFDAERLGLLAASAQDPFAGLARTLLREERYHTLFAEAWLTRLARGGGDGRARVQAALDAAWPDALGLFEDTDVDARLAAAGILQGSPDALRTAWAAAVRPVLESSGLRIPSTPARTGGRRGQHTPEFDRLHAQMTEVWRSEPGARW</sequence>
<comment type="caution">
    <text evidence="1">The sequence shown here is derived from an EMBL/GenBank/DDBJ whole genome shotgun (WGS) entry which is preliminary data.</text>
</comment>
<dbReference type="GO" id="GO:0010124">
    <property type="term" value="P:phenylacetate catabolic process"/>
    <property type="evidence" value="ECO:0007669"/>
    <property type="project" value="InterPro"/>
</dbReference>
<dbReference type="Pfam" id="PF05138">
    <property type="entry name" value="PaaA_PaaC"/>
    <property type="match status" value="1"/>
</dbReference>
<name>A0A537J0M7_9BACT</name>
<dbReference type="PANTHER" id="PTHR30458">
    <property type="entry name" value="PHENYLACETIC ACID DEGRADATION PROTEIN PAA"/>
    <property type="match status" value="1"/>
</dbReference>
<evidence type="ECO:0000313" key="1">
    <source>
        <dbReference type="EMBL" id="TMI77099.1"/>
    </source>
</evidence>